<dbReference type="AlphaFoldDB" id="A0A8K0UUW2"/>
<organism evidence="2 3">
    <name type="scientific">Cristinia sonorae</name>
    <dbReference type="NCBI Taxonomy" id="1940300"/>
    <lineage>
        <taxon>Eukaryota</taxon>
        <taxon>Fungi</taxon>
        <taxon>Dikarya</taxon>
        <taxon>Basidiomycota</taxon>
        <taxon>Agaricomycotina</taxon>
        <taxon>Agaricomycetes</taxon>
        <taxon>Agaricomycetidae</taxon>
        <taxon>Agaricales</taxon>
        <taxon>Pleurotineae</taxon>
        <taxon>Stephanosporaceae</taxon>
        <taxon>Cristinia</taxon>
    </lineage>
</organism>
<dbReference type="Proteomes" id="UP000813824">
    <property type="component" value="Unassembled WGS sequence"/>
</dbReference>
<protein>
    <recommendedName>
        <fullName evidence="4">DUF202 domain-containing protein</fullName>
    </recommendedName>
</protein>
<feature type="transmembrane region" description="Helical" evidence="1">
    <location>
        <begin position="21"/>
        <end position="41"/>
    </location>
</feature>
<keyword evidence="1" id="KW-0472">Membrane</keyword>
<keyword evidence="1" id="KW-0812">Transmembrane</keyword>
<reference evidence="2" key="1">
    <citation type="journal article" date="2021" name="New Phytol.">
        <title>Evolutionary innovations through gain and loss of genes in the ectomycorrhizal Boletales.</title>
        <authorList>
            <person name="Wu G."/>
            <person name="Miyauchi S."/>
            <person name="Morin E."/>
            <person name="Kuo A."/>
            <person name="Drula E."/>
            <person name="Varga T."/>
            <person name="Kohler A."/>
            <person name="Feng B."/>
            <person name="Cao Y."/>
            <person name="Lipzen A."/>
            <person name="Daum C."/>
            <person name="Hundley H."/>
            <person name="Pangilinan J."/>
            <person name="Johnson J."/>
            <person name="Barry K."/>
            <person name="LaButti K."/>
            <person name="Ng V."/>
            <person name="Ahrendt S."/>
            <person name="Min B."/>
            <person name="Choi I.G."/>
            <person name="Park H."/>
            <person name="Plett J.M."/>
            <person name="Magnuson J."/>
            <person name="Spatafora J.W."/>
            <person name="Nagy L.G."/>
            <person name="Henrissat B."/>
            <person name="Grigoriev I.V."/>
            <person name="Yang Z.L."/>
            <person name="Xu J."/>
            <person name="Martin F.M."/>
        </authorList>
    </citation>
    <scope>NUCLEOTIDE SEQUENCE</scope>
    <source>
        <strain evidence="2">KKN 215</strain>
    </source>
</reference>
<evidence type="ECO:0000313" key="2">
    <source>
        <dbReference type="EMBL" id="KAH8103986.1"/>
    </source>
</evidence>
<feature type="transmembrane region" description="Helical" evidence="1">
    <location>
        <begin position="105"/>
        <end position="124"/>
    </location>
</feature>
<dbReference type="EMBL" id="JAEVFJ010000006">
    <property type="protein sequence ID" value="KAH8103986.1"/>
    <property type="molecule type" value="Genomic_DNA"/>
</dbReference>
<sequence>MTLRVPIHGSNVRDFAMLERNFLTHVRFAVVLSLLSSSLLLNTRLPSPSEPEGTTPPHSKATIPIAVLQVVAAVVAVFAGLWEYERGFRDMHTMKAFLTATKPHTIIMFGVSMVVFATCIVLVADAGI</sequence>
<gene>
    <name evidence="2" type="ORF">BXZ70DRAFT_1005538</name>
</gene>
<evidence type="ECO:0000256" key="1">
    <source>
        <dbReference type="SAM" id="Phobius"/>
    </source>
</evidence>
<keyword evidence="1" id="KW-1133">Transmembrane helix</keyword>
<proteinExistence type="predicted"/>
<comment type="caution">
    <text evidence="2">The sequence shown here is derived from an EMBL/GenBank/DDBJ whole genome shotgun (WGS) entry which is preliminary data.</text>
</comment>
<accession>A0A8K0UUW2</accession>
<name>A0A8K0UUW2_9AGAR</name>
<feature type="transmembrane region" description="Helical" evidence="1">
    <location>
        <begin position="61"/>
        <end position="84"/>
    </location>
</feature>
<keyword evidence="3" id="KW-1185">Reference proteome</keyword>
<dbReference type="OrthoDB" id="5525680at2759"/>
<evidence type="ECO:0000313" key="3">
    <source>
        <dbReference type="Proteomes" id="UP000813824"/>
    </source>
</evidence>
<evidence type="ECO:0008006" key="4">
    <source>
        <dbReference type="Google" id="ProtNLM"/>
    </source>
</evidence>